<evidence type="ECO:0000313" key="1">
    <source>
        <dbReference type="EMBL" id="DAD94464.1"/>
    </source>
</evidence>
<name>A0A8S5NJR3_9CAUD</name>
<accession>A0A8S5NJR3</accession>
<sequence length="36" mass="4232">MKIWISTCNGFYYFACSIVDYNIYNHLVKQILSLLG</sequence>
<protein>
    <submittedName>
        <fullName evidence="1">Uncharacterized protein</fullName>
    </submittedName>
</protein>
<reference evidence="1" key="1">
    <citation type="journal article" date="2021" name="Proc. Natl. Acad. Sci. U.S.A.">
        <title>A Catalog of Tens of Thousands of Viruses from Human Metagenomes Reveals Hidden Associations with Chronic Diseases.</title>
        <authorList>
            <person name="Tisza M.J."/>
            <person name="Buck C.B."/>
        </authorList>
    </citation>
    <scope>NUCLEOTIDE SEQUENCE</scope>
    <source>
        <strain evidence="1">CttFh17</strain>
    </source>
</reference>
<proteinExistence type="predicted"/>
<dbReference type="EMBL" id="BK015176">
    <property type="protein sequence ID" value="DAD94464.1"/>
    <property type="molecule type" value="Genomic_DNA"/>
</dbReference>
<organism evidence="1">
    <name type="scientific">Siphoviridae sp. cttFh17</name>
    <dbReference type="NCBI Taxonomy" id="2826491"/>
    <lineage>
        <taxon>Viruses</taxon>
        <taxon>Duplodnaviria</taxon>
        <taxon>Heunggongvirae</taxon>
        <taxon>Uroviricota</taxon>
        <taxon>Caudoviricetes</taxon>
    </lineage>
</organism>